<proteinExistence type="inferred from homology"/>
<dbReference type="AlphaFoldDB" id="A0A182N374"/>
<dbReference type="PROSITE" id="PS00134">
    <property type="entry name" value="TRYPSIN_HIS"/>
    <property type="match status" value="1"/>
</dbReference>
<dbReference type="STRING" id="7168.A0A182N374"/>
<dbReference type="InterPro" id="IPR051333">
    <property type="entry name" value="CLIP_Serine_Protease"/>
</dbReference>
<dbReference type="PANTHER" id="PTHR24260">
    <property type="match status" value="1"/>
</dbReference>
<dbReference type="GO" id="GO:0004252">
    <property type="term" value="F:serine-type endopeptidase activity"/>
    <property type="evidence" value="ECO:0007669"/>
    <property type="project" value="InterPro"/>
</dbReference>
<dbReference type="GO" id="GO:0006508">
    <property type="term" value="P:proteolysis"/>
    <property type="evidence" value="ECO:0007669"/>
    <property type="project" value="InterPro"/>
</dbReference>
<dbReference type="InterPro" id="IPR001254">
    <property type="entry name" value="Trypsin_dom"/>
</dbReference>
<dbReference type="PANTHER" id="PTHR24260:SF136">
    <property type="entry name" value="GH08193P-RELATED"/>
    <property type="match status" value="1"/>
</dbReference>
<protein>
    <recommendedName>
        <fullName evidence="4">Peptidase S1 domain-containing protein</fullName>
    </recommendedName>
</protein>
<dbReference type="InterPro" id="IPR018114">
    <property type="entry name" value="TRYPSIN_HIS"/>
</dbReference>
<dbReference type="FunFam" id="2.40.10.10:FF:000068">
    <property type="entry name" value="transmembrane protease serine 2"/>
    <property type="match status" value="1"/>
</dbReference>
<evidence type="ECO:0000313" key="5">
    <source>
        <dbReference type="EnsemblMetazoa" id="ADIR002086-PA"/>
    </source>
</evidence>
<feature type="domain" description="Peptidase S1" evidence="4">
    <location>
        <begin position="20"/>
        <end position="308"/>
    </location>
</feature>
<dbReference type="Proteomes" id="UP000075884">
    <property type="component" value="Unassembled WGS sequence"/>
</dbReference>
<dbReference type="SMART" id="SM00020">
    <property type="entry name" value="Tryp_SPc"/>
    <property type="match status" value="2"/>
</dbReference>
<accession>A0A182N374</accession>
<sequence length="696" mass="76679">MGVPRSVRWLPALAAAGWLVIGGLSFVPPVLGTSGCERTYDSAVQCGLPVLQPSALPKHPSEAIRGEFPWHVAIYQIEYRLPVYSCGGSLISNRYLLTAAHCVVNANNGYTLGPENFMLQLGYHELGLAVPGCSQELGVKHVYVHPQFRTGMYHHDLAILELERPVRFNDRVLPVCMDTEEDDPSSFYRQMGKVAGWGYTEFDEVSTWLRMTETPIVNYTRCLASNPEVFSNTIYDGMFCAGYANGTNVCNGDSGGGFVTYRNGRWELQGIVSFTALRDTEMEVCDTQQYAAFVKLRYYRGWIGSVLDGTWQWSKSEKLVQRDDAPGVPPDMPTDCGKRKITKMPLIVNGVRSVAGEWPWHAAIFGVSKRSRAYLCGGTLVSQRYILTAASCVQDWHAQKRPYIVQLGQHQLWESSLTGREVRVLDVETSADSTMALLKLAVDVQYDDYIQPICLPPVNPNKTGDSDGALRVGGNGLIAGYGQTDPDGNPSAYLQATLMPIVDSGLCVIYRIFDKHEAHSMFCAGHGNGTNACLGDQGGGFYEESHQGVWTLTGVIGKINMFRQRCDPYGYVGMANVLHYLEWIVERLRSALAGGPPADIDALLPALPKEHSKGCRRKHHHHHHNHGTNQGSHERTVTQRPHRRKDGSGESGSSESSNDSRERSITSGIKNVMQAKVDLVKDIGGAAGSTFKKIFG</sequence>
<feature type="region of interest" description="Disordered" evidence="3">
    <location>
        <begin position="611"/>
        <end position="665"/>
    </location>
</feature>
<dbReference type="Gene3D" id="2.40.10.10">
    <property type="entry name" value="Trypsin-like serine proteases"/>
    <property type="match status" value="2"/>
</dbReference>
<organism evidence="5 6">
    <name type="scientific">Anopheles dirus</name>
    <dbReference type="NCBI Taxonomy" id="7168"/>
    <lineage>
        <taxon>Eukaryota</taxon>
        <taxon>Metazoa</taxon>
        <taxon>Ecdysozoa</taxon>
        <taxon>Arthropoda</taxon>
        <taxon>Hexapoda</taxon>
        <taxon>Insecta</taxon>
        <taxon>Pterygota</taxon>
        <taxon>Neoptera</taxon>
        <taxon>Endopterygota</taxon>
        <taxon>Diptera</taxon>
        <taxon>Nematocera</taxon>
        <taxon>Culicoidea</taxon>
        <taxon>Culicidae</taxon>
        <taxon>Anophelinae</taxon>
        <taxon>Anopheles</taxon>
    </lineage>
</organism>
<dbReference type="EnsemblMetazoa" id="ADIR002086-RA">
    <property type="protein sequence ID" value="ADIR002086-PA"/>
    <property type="gene ID" value="ADIR002086"/>
</dbReference>
<dbReference type="InterPro" id="IPR009003">
    <property type="entry name" value="Peptidase_S1_PA"/>
</dbReference>
<evidence type="ECO:0000256" key="1">
    <source>
        <dbReference type="ARBA" id="ARBA00023157"/>
    </source>
</evidence>
<dbReference type="PRINTS" id="PR00722">
    <property type="entry name" value="CHYMOTRYPSIN"/>
</dbReference>
<keyword evidence="6" id="KW-1185">Reference proteome</keyword>
<name>A0A182N374_9DIPT</name>
<keyword evidence="1" id="KW-1015">Disulfide bond</keyword>
<feature type="domain" description="Peptidase S1" evidence="4">
    <location>
        <begin position="347"/>
        <end position="589"/>
    </location>
</feature>
<reference evidence="5" key="2">
    <citation type="submission" date="2020-05" db="UniProtKB">
        <authorList>
            <consortium name="EnsemblMetazoa"/>
        </authorList>
    </citation>
    <scope>IDENTIFICATION</scope>
    <source>
        <strain evidence="5">WRAIR2</strain>
    </source>
</reference>
<dbReference type="VEuPathDB" id="VectorBase:ADIR002086"/>
<dbReference type="PROSITE" id="PS50240">
    <property type="entry name" value="TRYPSIN_DOM"/>
    <property type="match status" value="2"/>
</dbReference>
<dbReference type="SUPFAM" id="SSF50494">
    <property type="entry name" value="Trypsin-like serine proteases"/>
    <property type="match status" value="2"/>
</dbReference>
<dbReference type="Pfam" id="PF00089">
    <property type="entry name" value="Trypsin"/>
    <property type="match status" value="2"/>
</dbReference>
<dbReference type="CDD" id="cd00190">
    <property type="entry name" value="Tryp_SPc"/>
    <property type="match status" value="2"/>
</dbReference>
<dbReference type="InterPro" id="IPR001314">
    <property type="entry name" value="Peptidase_S1A"/>
</dbReference>
<feature type="compositionally biased region" description="Basic residues" evidence="3">
    <location>
        <begin position="614"/>
        <end position="626"/>
    </location>
</feature>
<dbReference type="InterPro" id="IPR043504">
    <property type="entry name" value="Peptidase_S1_PA_chymotrypsin"/>
</dbReference>
<evidence type="ECO:0000256" key="3">
    <source>
        <dbReference type="SAM" id="MobiDB-lite"/>
    </source>
</evidence>
<comment type="similarity">
    <text evidence="2">Belongs to the peptidase S1 family. CLIP subfamily.</text>
</comment>
<evidence type="ECO:0000313" key="6">
    <source>
        <dbReference type="Proteomes" id="UP000075884"/>
    </source>
</evidence>
<evidence type="ECO:0000256" key="2">
    <source>
        <dbReference type="ARBA" id="ARBA00024195"/>
    </source>
</evidence>
<reference evidence="6" key="1">
    <citation type="submission" date="2013-03" db="EMBL/GenBank/DDBJ databases">
        <title>The Genome Sequence of Anopheles dirus WRAIR2.</title>
        <authorList>
            <consortium name="The Broad Institute Genomics Platform"/>
            <person name="Neafsey D.E."/>
            <person name="Walton C."/>
            <person name="Walker B."/>
            <person name="Young S.K."/>
            <person name="Zeng Q."/>
            <person name="Gargeya S."/>
            <person name="Fitzgerald M."/>
            <person name="Haas B."/>
            <person name="Abouelleil A."/>
            <person name="Allen A.W."/>
            <person name="Alvarado L."/>
            <person name="Arachchi H.M."/>
            <person name="Berlin A.M."/>
            <person name="Chapman S.B."/>
            <person name="Gainer-Dewar J."/>
            <person name="Goldberg J."/>
            <person name="Griggs A."/>
            <person name="Gujja S."/>
            <person name="Hansen M."/>
            <person name="Howarth C."/>
            <person name="Imamovic A."/>
            <person name="Ireland A."/>
            <person name="Larimer J."/>
            <person name="McCowan C."/>
            <person name="Murphy C."/>
            <person name="Pearson M."/>
            <person name="Poon T.W."/>
            <person name="Priest M."/>
            <person name="Roberts A."/>
            <person name="Saif S."/>
            <person name="Shea T."/>
            <person name="Sisk P."/>
            <person name="Sykes S."/>
            <person name="Wortman J."/>
            <person name="Nusbaum C."/>
            <person name="Birren B."/>
        </authorList>
    </citation>
    <scope>NUCLEOTIDE SEQUENCE [LARGE SCALE GENOMIC DNA]</scope>
    <source>
        <strain evidence="6">WRAIR2</strain>
    </source>
</reference>
<evidence type="ECO:0000259" key="4">
    <source>
        <dbReference type="PROSITE" id="PS50240"/>
    </source>
</evidence>